<organism evidence="1 2">
    <name type="scientific">Brachyspira hampsonii 30446</name>
    <dbReference type="NCBI Taxonomy" id="1289135"/>
    <lineage>
        <taxon>Bacteria</taxon>
        <taxon>Pseudomonadati</taxon>
        <taxon>Spirochaetota</taxon>
        <taxon>Spirochaetia</taxon>
        <taxon>Brachyspirales</taxon>
        <taxon>Brachyspiraceae</taxon>
        <taxon>Brachyspira</taxon>
    </lineage>
</organism>
<gene>
    <name evidence="1" type="ORF">A966_01331</name>
</gene>
<evidence type="ECO:0000313" key="1">
    <source>
        <dbReference type="EMBL" id="EKV58149.1"/>
    </source>
</evidence>
<comment type="caution">
    <text evidence="1">The sequence shown here is derived from an EMBL/GenBank/DDBJ whole genome shotgun (WGS) entry which is preliminary data.</text>
</comment>
<evidence type="ECO:0000313" key="2">
    <source>
        <dbReference type="Proteomes" id="UP000011663"/>
    </source>
</evidence>
<dbReference type="OrthoDB" id="308234at2"/>
<protein>
    <submittedName>
        <fullName evidence="1">Uncharacterized protein</fullName>
    </submittedName>
</protein>
<dbReference type="Proteomes" id="UP000011663">
    <property type="component" value="Unassembled WGS sequence"/>
</dbReference>
<proteinExistence type="predicted"/>
<reference evidence="1 2" key="1">
    <citation type="submission" date="2012-07" db="EMBL/GenBank/DDBJ databases">
        <title>Genome sequence of Brachyspira sp. 30446, isolated from a pig with mucohaemorrhagic colitis.</title>
        <authorList>
            <person name="Rubin J.E."/>
            <person name="Fernando C."/>
            <person name="Harding J.C.S."/>
            <person name="Hill J.E."/>
        </authorList>
    </citation>
    <scope>NUCLEOTIDE SEQUENCE [LARGE SCALE GENOMIC DNA]</scope>
    <source>
        <strain evidence="1 2">30446</strain>
    </source>
</reference>
<name>A0A2U4F3R9_9SPIR</name>
<dbReference type="RefSeq" id="WP_008721546.1">
    <property type="nucleotide sequence ID" value="NZ_JH994110.1"/>
</dbReference>
<sequence length="80" mass="9406">MAVKLFNKEELQKCTTKEEVEAYFNSLGIKEDDYETKIDALTKACNSKSIKYFGNISLEKKYNDILVMFLDDEVRMYRGF</sequence>
<accession>A0A2U4F3R9</accession>
<dbReference type="AlphaFoldDB" id="A0A2U4F3R9"/>
<dbReference type="GeneID" id="66486739"/>
<dbReference type="EMBL" id="ALNZ01000007">
    <property type="protein sequence ID" value="EKV58149.1"/>
    <property type="molecule type" value="Genomic_DNA"/>
</dbReference>
<dbReference type="STRING" id="1289135.A966_01331"/>